<dbReference type="PANTHER" id="PTHR43413:SF1">
    <property type="entry name" value="SIROHEME DECARBOXYLASE NIRL SUBUNIT"/>
    <property type="match status" value="1"/>
</dbReference>
<evidence type="ECO:0000313" key="8">
    <source>
        <dbReference type="EMBL" id="GEO39114.1"/>
    </source>
</evidence>
<evidence type="ECO:0000256" key="5">
    <source>
        <dbReference type="ARBA" id="ARBA00048470"/>
    </source>
</evidence>
<protein>
    <recommendedName>
        <fullName evidence="4">siroheme decarboxylase</fullName>
        <ecNumber evidence="4">4.1.1.111</ecNumber>
    </recommendedName>
</protein>
<name>A0A512DRL6_9PROT</name>
<feature type="domain" description="Siroheme decarboxylase AsnC-like ligand binding" evidence="6">
    <location>
        <begin position="65"/>
        <end position="153"/>
    </location>
</feature>
<evidence type="ECO:0000259" key="7">
    <source>
        <dbReference type="Pfam" id="PF22451"/>
    </source>
</evidence>
<keyword evidence="9" id="KW-1185">Reference proteome</keyword>
<sequence>MTTILDDTDRRLVLATQEGLPLERRPYDVLGDRLGISGGEVRERLARLLDGGQIRRIAAVPNHYRLGYAHNGMSVWDVPEDLIDEAGARVGALPFVSHCYHRRPSPPDWPYTLFAMVHARSRDEVEAQVATIAALLGPVCRGHEVLYSTRILKKSGLRLSA</sequence>
<dbReference type="InterPro" id="IPR053953">
    <property type="entry name" value="NirdL-like_HTH"/>
</dbReference>
<gene>
    <name evidence="8" type="primary">nirH_1</name>
    <name evidence="8" type="ORF">SAE02_32620</name>
</gene>
<dbReference type="InterPro" id="IPR019888">
    <property type="entry name" value="Tscrpt_reg_AsnC-like"/>
</dbReference>
<dbReference type="Pfam" id="PF17805">
    <property type="entry name" value="AsnC_trans_reg2"/>
    <property type="match status" value="1"/>
</dbReference>
<dbReference type="RefSeq" id="WP_044432559.1">
    <property type="nucleotide sequence ID" value="NZ_BJYZ01000014.1"/>
</dbReference>
<dbReference type="SUPFAM" id="SSF46785">
    <property type="entry name" value="Winged helix' DNA-binding domain"/>
    <property type="match status" value="1"/>
</dbReference>
<evidence type="ECO:0000313" key="9">
    <source>
        <dbReference type="Proteomes" id="UP000321523"/>
    </source>
</evidence>
<proteinExistence type="inferred from homology"/>
<dbReference type="GO" id="GO:0016829">
    <property type="term" value="F:lyase activity"/>
    <property type="evidence" value="ECO:0007669"/>
    <property type="project" value="UniProtKB-KW"/>
</dbReference>
<evidence type="ECO:0000259" key="6">
    <source>
        <dbReference type="Pfam" id="PF17805"/>
    </source>
</evidence>
<dbReference type="Proteomes" id="UP000321523">
    <property type="component" value="Unassembled WGS sequence"/>
</dbReference>
<comment type="pathway">
    <text evidence="2">Porphyrin-containing compound metabolism.</text>
</comment>
<dbReference type="Gene3D" id="3.30.70.3460">
    <property type="match status" value="1"/>
</dbReference>
<feature type="domain" description="Siroheme decarboxylase NirL-like HTH" evidence="7">
    <location>
        <begin position="9"/>
        <end position="55"/>
    </location>
</feature>
<dbReference type="InterPro" id="IPR050684">
    <property type="entry name" value="HTH-Siroheme_Decarb"/>
</dbReference>
<comment type="similarity">
    <text evidence="3">Belongs to the Ahb/Nir family.</text>
</comment>
<dbReference type="Pfam" id="PF22451">
    <property type="entry name" value="NirdL-like_HTH"/>
    <property type="match status" value="1"/>
</dbReference>
<dbReference type="PANTHER" id="PTHR43413">
    <property type="entry name" value="TRANSCRIPTIONAL REGULATOR, ASNC FAMILY"/>
    <property type="match status" value="1"/>
</dbReference>
<dbReference type="InterPro" id="IPR036390">
    <property type="entry name" value="WH_DNA-bd_sf"/>
</dbReference>
<dbReference type="InterPro" id="IPR040523">
    <property type="entry name" value="AsnC_trans_reg2"/>
</dbReference>
<accession>A0A512DRL6</accession>
<organism evidence="8 9">
    <name type="scientific">Skermanella aerolata</name>
    <dbReference type="NCBI Taxonomy" id="393310"/>
    <lineage>
        <taxon>Bacteria</taxon>
        <taxon>Pseudomonadati</taxon>
        <taxon>Pseudomonadota</taxon>
        <taxon>Alphaproteobacteria</taxon>
        <taxon>Rhodospirillales</taxon>
        <taxon>Azospirillaceae</taxon>
        <taxon>Skermanella</taxon>
    </lineage>
</organism>
<keyword evidence="1" id="KW-0456">Lyase</keyword>
<evidence type="ECO:0000256" key="1">
    <source>
        <dbReference type="ARBA" id="ARBA00023239"/>
    </source>
</evidence>
<comment type="catalytic activity">
    <reaction evidence="5">
        <text>siroheme + 2 H(+) = 12,18-didecarboxysiroheme + 2 CO2</text>
        <dbReference type="Rhea" id="RHEA:19093"/>
        <dbReference type="ChEBI" id="CHEBI:15378"/>
        <dbReference type="ChEBI" id="CHEBI:16526"/>
        <dbReference type="ChEBI" id="CHEBI:60052"/>
        <dbReference type="ChEBI" id="CHEBI:140497"/>
        <dbReference type="EC" id="4.1.1.111"/>
    </reaction>
</comment>
<evidence type="ECO:0000256" key="4">
    <source>
        <dbReference type="ARBA" id="ARBA00023471"/>
    </source>
</evidence>
<reference evidence="8 9" key="1">
    <citation type="submission" date="2019-07" db="EMBL/GenBank/DDBJ databases">
        <title>Whole genome shotgun sequence of Skermanella aerolata NBRC 106429.</title>
        <authorList>
            <person name="Hosoyama A."/>
            <person name="Uohara A."/>
            <person name="Ohji S."/>
            <person name="Ichikawa N."/>
        </authorList>
    </citation>
    <scope>NUCLEOTIDE SEQUENCE [LARGE SCALE GENOMIC DNA]</scope>
    <source>
        <strain evidence="8 9">NBRC 106429</strain>
    </source>
</reference>
<dbReference type="EC" id="4.1.1.111" evidence="4"/>
<dbReference type="SMART" id="SM00344">
    <property type="entry name" value="HTH_ASNC"/>
    <property type="match status" value="1"/>
</dbReference>
<evidence type="ECO:0000256" key="3">
    <source>
        <dbReference type="ARBA" id="ARBA00023457"/>
    </source>
</evidence>
<dbReference type="AlphaFoldDB" id="A0A512DRL6"/>
<dbReference type="OrthoDB" id="9806536at2"/>
<comment type="caution">
    <text evidence="8">The sequence shown here is derived from an EMBL/GenBank/DDBJ whole genome shotgun (WGS) entry which is preliminary data.</text>
</comment>
<dbReference type="EMBL" id="BJYZ01000014">
    <property type="protein sequence ID" value="GEO39114.1"/>
    <property type="molecule type" value="Genomic_DNA"/>
</dbReference>
<evidence type="ECO:0000256" key="2">
    <source>
        <dbReference type="ARBA" id="ARBA00023444"/>
    </source>
</evidence>